<dbReference type="EMBL" id="KZ452015">
    <property type="protein sequence ID" value="PKA50877.1"/>
    <property type="molecule type" value="Genomic_DNA"/>
</dbReference>
<dbReference type="InterPro" id="IPR001810">
    <property type="entry name" value="F-box_dom"/>
</dbReference>
<dbReference type="SMART" id="SM00612">
    <property type="entry name" value="Kelch"/>
    <property type="match status" value="2"/>
</dbReference>
<dbReference type="OrthoDB" id="45365at2759"/>
<dbReference type="AlphaFoldDB" id="A0A2I0A5Q5"/>
<dbReference type="InterPro" id="IPR036047">
    <property type="entry name" value="F-box-like_dom_sf"/>
</dbReference>
<dbReference type="Pfam" id="PF25210">
    <property type="entry name" value="Kelch_FKB95"/>
    <property type="match status" value="1"/>
</dbReference>
<proteinExistence type="predicted"/>
<evidence type="ECO:0000313" key="4">
    <source>
        <dbReference type="EMBL" id="PKA50877.1"/>
    </source>
</evidence>
<dbReference type="InterPro" id="IPR057499">
    <property type="entry name" value="Kelch_FKB95"/>
</dbReference>
<gene>
    <name evidence="4" type="ORF">AXF42_Ash007532</name>
</gene>
<accession>A0A2I0A5Q5</accession>
<evidence type="ECO:0000256" key="1">
    <source>
        <dbReference type="ARBA" id="ARBA00022441"/>
    </source>
</evidence>
<keyword evidence="2" id="KW-0677">Repeat</keyword>
<keyword evidence="1" id="KW-0880">Kelch repeat</keyword>
<dbReference type="SMART" id="SM00256">
    <property type="entry name" value="FBOX"/>
    <property type="match status" value="1"/>
</dbReference>
<dbReference type="InterPro" id="IPR006652">
    <property type="entry name" value="Kelch_1"/>
</dbReference>
<sequence length="407" mass="45548">MQHVRVSSHQSPVHKLGDAQMRFSPKFRLQQITPPPPCPLDSDFALESGALIPGLPDDISLNCLLRLPISCHLTCRGVCRRWHHLFASKELFFTQRRALGFTNPFLFIFAFHRCTGRIQWQVLDLTHFSWHSIPAMPCRDRVCPHGFGCVAIPSEGSLLVCGGIVSDMDCPLHLVLKFEVCRNRWTVMPKMHKPRSFFADGVIDGKVYVAGGFSTDQFELDSAEVFDPTEGSWRQVAGMQSNMSSYDSAVLSGKLYVTEGWVWPFLSSPRGQFYDPRTNAWEPMAVGMREGWTGLSVVVDEHLFVISDHEGMRLKAYEMESDSWKAVEGSPLPERIRKPISVCSIGGNIYVIGRGLNVAIGLVKRVRSSVEPNSNGGNLSFSIQWNEIDVPRAFCDLTPASTQVLFA</sequence>
<feature type="domain" description="F-box" evidence="3">
    <location>
        <begin position="55"/>
        <end position="95"/>
    </location>
</feature>
<dbReference type="InterPro" id="IPR015915">
    <property type="entry name" value="Kelch-typ_b-propeller"/>
</dbReference>
<organism evidence="4 5">
    <name type="scientific">Apostasia shenzhenica</name>
    <dbReference type="NCBI Taxonomy" id="1088818"/>
    <lineage>
        <taxon>Eukaryota</taxon>
        <taxon>Viridiplantae</taxon>
        <taxon>Streptophyta</taxon>
        <taxon>Embryophyta</taxon>
        <taxon>Tracheophyta</taxon>
        <taxon>Spermatophyta</taxon>
        <taxon>Magnoliopsida</taxon>
        <taxon>Liliopsida</taxon>
        <taxon>Asparagales</taxon>
        <taxon>Orchidaceae</taxon>
        <taxon>Apostasioideae</taxon>
        <taxon>Apostasia</taxon>
    </lineage>
</organism>
<reference evidence="4 5" key="1">
    <citation type="journal article" date="2017" name="Nature">
        <title>The Apostasia genome and the evolution of orchids.</title>
        <authorList>
            <person name="Zhang G.Q."/>
            <person name="Liu K.W."/>
            <person name="Li Z."/>
            <person name="Lohaus R."/>
            <person name="Hsiao Y.Y."/>
            <person name="Niu S.C."/>
            <person name="Wang J.Y."/>
            <person name="Lin Y.C."/>
            <person name="Xu Q."/>
            <person name="Chen L.J."/>
            <person name="Yoshida K."/>
            <person name="Fujiwara S."/>
            <person name="Wang Z.W."/>
            <person name="Zhang Y.Q."/>
            <person name="Mitsuda N."/>
            <person name="Wang M."/>
            <person name="Liu G.H."/>
            <person name="Pecoraro L."/>
            <person name="Huang H.X."/>
            <person name="Xiao X.J."/>
            <person name="Lin M."/>
            <person name="Wu X.Y."/>
            <person name="Wu W.L."/>
            <person name="Chen Y.Y."/>
            <person name="Chang S.B."/>
            <person name="Sakamoto S."/>
            <person name="Ohme-Takagi M."/>
            <person name="Yagi M."/>
            <person name="Zeng S.J."/>
            <person name="Shen C.Y."/>
            <person name="Yeh C.M."/>
            <person name="Luo Y.B."/>
            <person name="Tsai W.C."/>
            <person name="Van de Peer Y."/>
            <person name="Liu Z.J."/>
        </authorList>
    </citation>
    <scope>NUCLEOTIDE SEQUENCE [LARGE SCALE GENOMIC DNA]</scope>
    <source>
        <strain evidence="5">cv. Shenzhen</strain>
        <tissue evidence="4">Stem</tissue>
    </source>
</reference>
<evidence type="ECO:0000259" key="3">
    <source>
        <dbReference type="SMART" id="SM00256"/>
    </source>
</evidence>
<name>A0A2I0A5Q5_9ASPA</name>
<dbReference type="STRING" id="1088818.A0A2I0A5Q5"/>
<dbReference type="Proteomes" id="UP000236161">
    <property type="component" value="Unassembled WGS sequence"/>
</dbReference>
<dbReference type="PANTHER" id="PTHR46344">
    <property type="entry name" value="OS02G0202900 PROTEIN"/>
    <property type="match status" value="1"/>
</dbReference>
<evidence type="ECO:0000313" key="5">
    <source>
        <dbReference type="Proteomes" id="UP000236161"/>
    </source>
</evidence>
<dbReference type="CDD" id="cd22152">
    <property type="entry name" value="F-box_AtAFR-like"/>
    <property type="match status" value="1"/>
</dbReference>
<keyword evidence="5" id="KW-1185">Reference proteome</keyword>
<evidence type="ECO:0000256" key="2">
    <source>
        <dbReference type="ARBA" id="ARBA00022737"/>
    </source>
</evidence>
<dbReference type="Gene3D" id="1.20.1280.50">
    <property type="match status" value="1"/>
</dbReference>
<dbReference type="SUPFAM" id="SSF117281">
    <property type="entry name" value="Kelch motif"/>
    <property type="match status" value="1"/>
</dbReference>
<dbReference type="Pfam" id="PF00646">
    <property type="entry name" value="F-box"/>
    <property type="match status" value="1"/>
</dbReference>
<dbReference type="PANTHER" id="PTHR46344:SF4">
    <property type="entry name" value="OS07G0153400 PROTEIN"/>
    <property type="match status" value="1"/>
</dbReference>
<dbReference type="Gene3D" id="2.120.10.80">
    <property type="entry name" value="Kelch-type beta propeller"/>
    <property type="match status" value="1"/>
</dbReference>
<dbReference type="SUPFAM" id="SSF81383">
    <property type="entry name" value="F-box domain"/>
    <property type="match status" value="1"/>
</dbReference>
<protein>
    <submittedName>
        <fullName evidence="4">F-box/kelch-repeat protein</fullName>
    </submittedName>
</protein>